<reference evidence="1" key="1">
    <citation type="submission" date="2018-02" db="EMBL/GenBank/DDBJ databases">
        <title>Rhizophora mucronata_Transcriptome.</title>
        <authorList>
            <person name="Meera S.P."/>
            <person name="Sreeshan A."/>
            <person name="Augustine A."/>
        </authorList>
    </citation>
    <scope>NUCLEOTIDE SEQUENCE</scope>
    <source>
        <tissue evidence="1">Leaf</tissue>
    </source>
</reference>
<proteinExistence type="predicted"/>
<accession>A0A2P2PFY9</accession>
<dbReference type="EMBL" id="GGEC01073186">
    <property type="protein sequence ID" value="MBX53670.1"/>
    <property type="molecule type" value="Transcribed_RNA"/>
</dbReference>
<name>A0A2P2PFY9_RHIMU</name>
<sequence length="37" mass="4210">MKVPKLGSTKNMLWLKLRKPLTNQLQLHCSLSSSSKI</sequence>
<protein>
    <submittedName>
        <fullName evidence="1">Uncharacterized protein</fullName>
    </submittedName>
</protein>
<dbReference type="AlphaFoldDB" id="A0A2P2PFY9"/>
<evidence type="ECO:0000313" key="1">
    <source>
        <dbReference type="EMBL" id="MBX53670.1"/>
    </source>
</evidence>
<organism evidence="1">
    <name type="scientific">Rhizophora mucronata</name>
    <name type="common">Asiatic mangrove</name>
    <dbReference type="NCBI Taxonomy" id="61149"/>
    <lineage>
        <taxon>Eukaryota</taxon>
        <taxon>Viridiplantae</taxon>
        <taxon>Streptophyta</taxon>
        <taxon>Embryophyta</taxon>
        <taxon>Tracheophyta</taxon>
        <taxon>Spermatophyta</taxon>
        <taxon>Magnoliopsida</taxon>
        <taxon>eudicotyledons</taxon>
        <taxon>Gunneridae</taxon>
        <taxon>Pentapetalae</taxon>
        <taxon>rosids</taxon>
        <taxon>fabids</taxon>
        <taxon>Malpighiales</taxon>
        <taxon>Rhizophoraceae</taxon>
        <taxon>Rhizophora</taxon>
    </lineage>
</organism>